<proteinExistence type="predicted"/>
<name>A0ABY1KE31_9BACL</name>
<gene>
    <name evidence="1" type="ORF">SAMN05421578_13412</name>
</gene>
<evidence type="ECO:0000313" key="2">
    <source>
        <dbReference type="Proteomes" id="UP000186666"/>
    </source>
</evidence>
<dbReference type="EMBL" id="FTNK01000034">
    <property type="protein sequence ID" value="SIR69024.1"/>
    <property type="molecule type" value="Genomic_DNA"/>
</dbReference>
<keyword evidence="2" id="KW-1185">Reference proteome</keyword>
<evidence type="ECO:0000313" key="1">
    <source>
        <dbReference type="EMBL" id="SIR69024.1"/>
    </source>
</evidence>
<dbReference type="Proteomes" id="UP000186666">
    <property type="component" value="Unassembled WGS sequence"/>
</dbReference>
<sequence>MLRHPALFIKLPGSLVMVATAKNLGILPAYEGQGYASEVVRLLLHFAFVDPEAHKVVNTRSSALMDRLRMTREAVYKEEFFLEAAVDRPVFLFNIGERIFHGKFGKEMKLPYKFIEKINQTVIEVKGRRQEA</sequence>
<comment type="caution">
    <text evidence="1">The sequence shown here is derived from an EMBL/GenBank/DDBJ whole genome shotgun (WGS) entry which is preliminary data.</text>
</comment>
<reference evidence="1 2" key="1">
    <citation type="submission" date="2017-01" db="EMBL/GenBank/DDBJ databases">
        <authorList>
            <person name="Varghese N."/>
            <person name="Submissions S."/>
        </authorList>
    </citation>
    <scope>NUCLEOTIDE SEQUENCE [LARGE SCALE GENOMIC DNA]</scope>
    <source>
        <strain evidence="1 2">ATCC 23464</strain>
    </source>
</reference>
<dbReference type="SUPFAM" id="SSF55729">
    <property type="entry name" value="Acyl-CoA N-acyltransferases (Nat)"/>
    <property type="match status" value="1"/>
</dbReference>
<dbReference type="Gene3D" id="3.40.630.30">
    <property type="match status" value="1"/>
</dbReference>
<organism evidence="1 2">
    <name type="scientific">Paenibacillus macquariensis</name>
    <dbReference type="NCBI Taxonomy" id="948756"/>
    <lineage>
        <taxon>Bacteria</taxon>
        <taxon>Bacillati</taxon>
        <taxon>Bacillota</taxon>
        <taxon>Bacilli</taxon>
        <taxon>Bacillales</taxon>
        <taxon>Paenibacillaceae</taxon>
        <taxon>Paenibacillus</taxon>
    </lineage>
</organism>
<evidence type="ECO:0008006" key="3">
    <source>
        <dbReference type="Google" id="ProtNLM"/>
    </source>
</evidence>
<protein>
    <recommendedName>
        <fullName evidence="3">N-acetyltransferase domain-containing protein</fullName>
    </recommendedName>
</protein>
<accession>A0ABY1KE31</accession>
<dbReference type="InterPro" id="IPR016181">
    <property type="entry name" value="Acyl_CoA_acyltransferase"/>
</dbReference>